<dbReference type="InterPro" id="IPR027417">
    <property type="entry name" value="P-loop_NTPase"/>
</dbReference>
<dbReference type="Gene3D" id="3.40.50.300">
    <property type="entry name" value="P-loop containing nucleotide triphosphate hydrolases"/>
    <property type="match status" value="1"/>
</dbReference>
<reference evidence="3 4" key="1">
    <citation type="submission" date="2021-06" db="EMBL/GenBank/DDBJ databases">
        <title>Halomicroarcula sp. a new haloarchaeum isolated from saline soil.</title>
        <authorList>
            <person name="Duran-Viseras A."/>
            <person name="Sanchez-Porro C."/>
            <person name="Ventosa A."/>
        </authorList>
    </citation>
    <scope>NUCLEOTIDE SEQUENCE [LARGE SCALE GENOMIC DNA]</scope>
    <source>
        <strain evidence="3 4">F27</strain>
    </source>
</reference>
<dbReference type="RefSeq" id="WP_220579605.1">
    <property type="nucleotide sequence ID" value="NZ_RKLT01000002.1"/>
</dbReference>
<keyword evidence="4" id="KW-1185">Reference proteome</keyword>
<evidence type="ECO:0000313" key="3">
    <source>
        <dbReference type="EMBL" id="MBX0294951.1"/>
    </source>
</evidence>
<evidence type="ECO:0000313" key="4">
    <source>
        <dbReference type="Proteomes" id="UP001430455"/>
    </source>
</evidence>
<comment type="caution">
    <text evidence="3">The sequence shown here is derived from an EMBL/GenBank/DDBJ whole genome shotgun (WGS) entry which is preliminary data.</text>
</comment>
<keyword evidence="2" id="KW-0067">ATP-binding</keyword>
<proteinExistence type="predicted"/>
<dbReference type="EMBL" id="RKLT01000002">
    <property type="protein sequence ID" value="MBX0294951.1"/>
    <property type="molecule type" value="Genomic_DNA"/>
</dbReference>
<protein>
    <submittedName>
        <fullName evidence="3">Transcriptional regulator</fullName>
    </submittedName>
</protein>
<sequence>MSQTTDRYRTGIAPLDRELGGGIPAGSIVALTAPPASQSELLLYGMAAEHQTLYLTAERTTLSVRTAIEDSGCDLTRVNVHAVDRDTPLTDALEYVRRFDSTSVVVVDPMDVIERRDPAQLREFLVTLRGRLLETDSVAVLHCLDGRKVPDQRDRTTYMADVVFDLQTHIDGDRVENRLSVPKFRGGPALTEAMRLELTERIVVDTSRDIA</sequence>
<accession>A0AAW4PA30</accession>
<gene>
    <name evidence="3" type="ORF">EGH23_08690</name>
</gene>
<name>A0AAW4PA30_9EURY</name>
<evidence type="ECO:0000256" key="1">
    <source>
        <dbReference type="ARBA" id="ARBA00022741"/>
    </source>
</evidence>
<dbReference type="Proteomes" id="UP001430455">
    <property type="component" value="Unassembled WGS sequence"/>
</dbReference>
<dbReference type="Pfam" id="PF23442">
    <property type="entry name" value="DUF7125"/>
    <property type="match status" value="1"/>
</dbReference>
<keyword evidence="1" id="KW-0547">Nucleotide-binding</keyword>
<dbReference type="SUPFAM" id="SSF52540">
    <property type="entry name" value="P-loop containing nucleoside triphosphate hydrolases"/>
    <property type="match status" value="1"/>
</dbReference>
<dbReference type="GO" id="GO:0005524">
    <property type="term" value="F:ATP binding"/>
    <property type="evidence" value="ECO:0007669"/>
    <property type="project" value="UniProtKB-KW"/>
</dbReference>
<organism evidence="3 4">
    <name type="scientific">Haloarcula nitratireducens</name>
    <dbReference type="NCBI Taxonomy" id="2487749"/>
    <lineage>
        <taxon>Archaea</taxon>
        <taxon>Methanobacteriati</taxon>
        <taxon>Methanobacteriota</taxon>
        <taxon>Stenosarchaea group</taxon>
        <taxon>Halobacteria</taxon>
        <taxon>Halobacteriales</taxon>
        <taxon>Haloarculaceae</taxon>
        <taxon>Haloarcula</taxon>
    </lineage>
</organism>
<dbReference type="InterPro" id="IPR055549">
    <property type="entry name" value="DUF7125"/>
</dbReference>
<dbReference type="AlphaFoldDB" id="A0AAW4PA30"/>
<evidence type="ECO:0000256" key="2">
    <source>
        <dbReference type="ARBA" id="ARBA00022840"/>
    </source>
</evidence>
<dbReference type="PANTHER" id="PTHR43637">
    <property type="entry name" value="UPF0273 PROTEIN TM_0370"/>
    <property type="match status" value="1"/>
</dbReference>